<reference evidence="3" key="1">
    <citation type="submission" date="2022-01" db="EMBL/GenBank/DDBJ databases">
        <title>Novel species in genus Dyadobacter.</title>
        <authorList>
            <person name="Ma C."/>
        </authorList>
    </citation>
    <scope>NUCLEOTIDE SEQUENCE</scope>
    <source>
        <strain evidence="3">CY357</strain>
    </source>
</reference>
<comment type="caution">
    <text evidence="3">The sequence shown here is derived from an EMBL/GenBank/DDBJ whole genome shotgun (WGS) entry which is preliminary data.</text>
</comment>
<evidence type="ECO:0000256" key="1">
    <source>
        <dbReference type="ARBA" id="ARBA00022801"/>
    </source>
</evidence>
<evidence type="ECO:0000259" key="2">
    <source>
        <dbReference type="Pfam" id="PF00561"/>
    </source>
</evidence>
<feature type="domain" description="AB hydrolase-1" evidence="2">
    <location>
        <begin position="88"/>
        <end position="330"/>
    </location>
</feature>
<dbReference type="EMBL" id="JAKFFV010000002">
    <property type="protein sequence ID" value="MCF2496737.1"/>
    <property type="molecule type" value="Genomic_DNA"/>
</dbReference>
<dbReference type="InterPro" id="IPR000073">
    <property type="entry name" value="AB_hydrolase_1"/>
</dbReference>
<accession>A0A9X1QA47</accession>
<keyword evidence="1 3" id="KW-0378">Hydrolase</keyword>
<dbReference type="Pfam" id="PF00561">
    <property type="entry name" value="Abhydrolase_1"/>
    <property type="match status" value="1"/>
</dbReference>
<dbReference type="InterPro" id="IPR029058">
    <property type="entry name" value="AB_hydrolase_fold"/>
</dbReference>
<sequence length="349" mass="40445">MISIDQFNDRQFTSDECGDTLWNEENLNPKKVQSPGDKTFIDDRHAEEVALTQFLTNKRPITMQTKHQFIKINGVDIFYRDAGPADAPVLVLLHGYPTSSHMFRNLIHNLSDKFRLIAPDYPGYGRSEQPKIADFSYTFANYATIIEALLNALNINKYSLYLMDYGAPVGWRIASANPQKIDTLIVQNGCAYEEGLETFWDPFKVYWADRSNKEAEDELKTFHSPDGLKWQYTHGVPDPSVVSPDNWEIDLRHIEREENGQIQLDLFYDYRTNVVLYPQWQQYLRDSNPEMLIVYGKNDYIFPASGAEAYKKDVKNLEYHLFDAGHFALESVGDEIADKIRDFLERKLK</sequence>
<dbReference type="PANTHER" id="PTHR42977">
    <property type="entry name" value="HYDROLASE-RELATED"/>
    <property type="match status" value="1"/>
</dbReference>
<dbReference type="AlphaFoldDB" id="A0A9X1QA47"/>
<protein>
    <submittedName>
        <fullName evidence="3">Alpha/beta hydrolase</fullName>
    </submittedName>
</protein>
<dbReference type="Gene3D" id="3.40.50.1820">
    <property type="entry name" value="alpha/beta hydrolase"/>
    <property type="match status" value="1"/>
</dbReference>
<dbReference type="PANTHER" id="PTHR42977:SF3">
    <property type="entry name" value="AB HYDROLASE-1 DOMAIN-CONTAINING PROTEIN"/>
    <property type="match status" value="1"/>
</dbReference>
<dbReference type="Proteomes" id="UP001139411">
    <property type="component" value="Unassembled WGS sequence"/>
</dbReference>
<dbReference type="SUPFAM" id="SSF53474">
    <property type="entry name" value="alpha/beta-Hydrolases"/>
    <property type="match status" value="1"/>
</dbReference>
<dbReference type="InterPro" id="IPR051340">
    <property type="entry name" value="Haloalkane_dehalogenase"/>
</dbReference>
<evidence type="ECO:0000313" key="3">
    <source>
        <dbReference type="EMBL" id="MCF2496737.1"/>
    </source>
</evidence>
<proteinExistence type="predicted"/>
<organism evidence="3 4">
    <name type="scientific">Dyadobacter chenhuakuii</name>
    <dbReference type="NCBI Taxonomy" id="2909339"/>
    <lineage>
        <taxon>Bacteria</taxon>
        <taxon>Pseudomonadati</taxon>
        <taxon>Bacteroidota</taxon>
        <taxon>Cytophagia</taxon>
        <taxon>Cytophagales</taxon>
        <taxon>Spirosomataceae</taxon>
        <taxon>Dyadobacter</taxon>
    </lineage>
</organism>
<name>A0A9X1QA47_9BACT</name>
<gene>
    <name evidence="3" type="ORF">L0661_00360</name>
</gene>
<dbReference type="PRINTS" id="PR00111">
    <property type="entry name" value="ABHYDROLASE"/>
</dbReference>
<dbReference type="RefSeq" id="WP_235176390.1">
    <property type="nucleotide sequence ID" value="NZ_JAKFFV010000002.1"/>
</dbReference>
<evidence type="ECO:0000313" key="4">
    <source>
        <dbReference type="Proteomes" id="UP001139411"/>
    </source>
</evidence>
<dbReference type="GO" id="GO:0004301">
    <property type="term" value="F:epoxide hydrolase activity"/>
    <property type="evidence" value="ECO:0007669"/>
    <property type="project" value="TreeGrafter"/>
</dbReference>